<name>A0AAJ5UTU1_9BACI</name>
<dbReference type="KEGG" id="liu:OU989_15010"/>
<evidence type="ECO:0000313" key="3">
    <source>
        <dbReference type="EMBL" id="WDV05605.1"/>
    </source>
</evidence>
<accession>A0AAJ5UTU1</accession>
<dbReference type="InterPro" id="IPR057174">
    <property type="entry name" value="DUF7852"/>
</dbReference>
<feature type="compositionally biased region" description="Polar residues" evidence="1">
    <location>
        <begin position="322"/>
        <end position="332"/>
    </location>
</feature>
<proteinExistence type="predicted"/>
<dbReference type="AlphaFoldDB" id="A0AAJ5UTU1"/>
<feature type="region of interest" description="Disordered" evidence="1">
    <location>
        <begin position="306"/>
        <end position="332"/>
    </location>
</feature>
<feature type="region of interest" description="Disordered" evidence="1">
    <location>
        <begin position="250"/>
        <end position="282"/>
    </location>
</feature>
<protein>
    <recommendedName>
        <fullName evidence="2">DUF7852 domain-containing protein</fullName>
    </recommendedName>
</protein>
<evidence type="ECO:0000256" key="1">
    <source>
        <dbReference type="SAM" id="MobiDB-lite"/>
    </source>
</evidence>
<dbReference type="EMBL" id="CP113527">
    <property type="protein sequence ID" value="WDV05605.1"/>
    <property type="molecule type" value="Genomic_DNA"/>
</dbReference>
<evidence type="ECO:0000259" key="2">
    <source>
        <dbReference type="Pfam" id="PF25250"/>
    </source>
</evidence>
<dbReference type="Proteomes" id="UP001219585">
    <property type="component" value="Chromosome"/>
</dbReference>
<dbReference type="NCBIfam" id="NF045793">
    <property type="entry name" value="BC_2427_fam"/>
    <property type="match status" value="1"/>
</dbReference>
<feature type="domain" description="DUF7852" evidence="2">
    <location>
        <begin position="327"/>
        <end position="560"/>
    </location>
</feature>
<evidence type="ECO:0000313" key="4">
    <source>
        <dbReference type="Proteomes" id="UP001219585"/>
    </source>
</evidence>
<dbReference type="Pfam" id="PF25250">
    <property type="entry name" value="DUF7852"/>
    <property type="match status" value="1"/>
</dbReference>
<dbReference type="RefSeq" id="WP_274793813.1">
    <property type="nucleotide sequence ID" value="NZ_CP113527.1"/>
</dbReference>
<feature type="compositionally biased region" description="Polar residues" evidence="1">
    <location>
        <begin position="267"/>
        <end position="282"/>
    </location>
</feature>
<reference evidence="3" key="1">
    <citation type="submission" date="2022-11" db="EMBL/GenBank/DDBJ databases">
        <title>Lysinibacillus irui.</title>
        <authorList>
            <person name="Akintayo S.O."/>
        </authorList>
    </citation>
    <scope>NUCLEOTIDE SEQUENCE</scope>
    <source>
        <strain evidence="3">IRB4-01</strain>
    </source>
</reference>
<gene>
    <name evidence="3" type="ORF">OU989_15010</name>
</gene>
<organism evidence="3 4">
    <name type="scientific">Lysinibacillus irui</name>
    <dbReference type="NCBI Taxonomy" id="2998077"/>
    <lineage>
        <taxon>Bacteria</taxon>
        <taxon>Bacillati</taxon>
        <taxon>Bacillota</taxon>
        <taxon>Bacilli</taxon>
        <taxon>Bacillales</taxon>
        <taxon>Bacillaceae</taxon>
        <taxon>Lysinibacillus</taxon>
    </lineage>
</organism>
<sequence length="572" mass="65658">MATPWINFREMKEISSKQNKYSEWTYQTKIDHESPLEPTYNGDTNAFDEIGDISILAEESTLTDHVISNEELPILTDTIIEEEHEHHPNFEHFREDASLAEQLASNEELPIDKETNVAQEKDHPLAISESHTEVILTEQLANHEEQFIYIDDHLQANDGSLPEELTITEQLIIHEEQPLFTETNSEEEYDHPSHIEKCLPEEPTISEQLTSNEGLHIPIEPIVEENNEQFQHIDADHVEDLIKDQIASNQELASPTESNDTEENDYLPNSNENVSEEQGLTTQADSNLKFPNKALPEVEHNIHIDDIEKLKSNNPPDLDKASPTSKQGEVYTTTKKSPFSTFVEITDFLHAPIYGENVQQFTFEFLDLQDDLTPQLETKLFHTIRDYPEQPNYRLVRSNINQMISLIRTDKNDKKNKYRHPCKSGVVPLHNSQTIHKGETNSYSSDSFIHIRVPVVLGEYKIEICMEEYIAFDEGIKEVKEITNEVLLSDYRFVPIYKSQTSDNGTCTVLKGNLFIEGYIQHNIEYTVSNKPIETDIHPNQLCQNIVLELVIHMLQVQKIKVLFDGEGFGGL</sequence>